<evidence type="ECO:0000313" key="2">
    <source>
        <dbReference type="EMBL" id="GAN54245.1"/>
    </source>
</evidence>
<gene>
    <name evidence="2" type="ORF">Tasa_017_128</name>
</gene>
<feature type="region of interest" description="Disordered" evidence="1">
    <location>
        <begin position="53"/>
        <end position="93"/>
    </location>
</feature>
<dbReference type="EMBL" id="BALE01000017">
    <property type="protein sequence ID" value="GAN54245.1"/>
    <property type="molecule type" value="Genomic_DNA"/>
</dbReference>
<proteinExistence type="predicted"/>
<dbReference type="RefSeq" id="WP_053053762.1">
    <property type="nucleotide sequence ID" value="NZ_BALE01000017.1"/>
</dbReference>
<reference evidence="2 3" key="1">
    <citation type="submission" date="2012-10" db="EMBL/GenBank/DDBJ databases">
        <title>Genome sequencing of Tanticharoenia sakaeratensis NBRC 103193.</title>
        <authorList>
            <person name="Azuma Y."/>
            <person name="Hadano H."/>
            <person name="Hirakawa H."/>
            <person name="Matsushita K."/>
        </authorList>
    </citation>
    <scope>NUCLEOTIDE SEQUENCE [LARGE SCALE GENOMIC DNA]</scope>
    <source>
        <strain evidence="2 3">NBRC 103193</strain>
    </source>
</reference>
<feature type="compositionally biased region" description="Low complexity" evidence="1">
    <location>
        <begin position="70"/>
        <end position="93"/>
    </location>
</feature>
<sequence length="93" mass="9180">MRLIKILAVAVPVLLIGGLGAGFLSLGANAVPPEQTTVHKDFPAGRFAVTPQAPSLASVMPQPSSPANGPAPSVQAPPAATPPAGQRATSAAH</sequence>
<protein>
    <submittedName>
        <fullName evidence="2">Uncharacterized protein</fullName>
    </submittedName>
</protein>
<name>A0A0D6MLH6_9PROT</name>
<accession>A0A0D6MLH6</accession>
<evidence type="ECO:0000256" key="1">
    <source>
        <dbReference type="SAM" id="MobiDB-lite"/>
    </source>
</evidence>
<evidence type="ECO:0000313" key="3">
    <source>
        <dbReference type="Proteomes" id="UP000032679"/>
    </source>
</evidence>
<comment type="caution">
    <text evidence="2">The sequence shown here is derived from an EMBL/GenBank/DDBJ whole genome shotgun (WGS) entry which is preliminary data.</text>
</comment>
<organism evidence="2 3">
    <name type="scientific">Tanticharoenia sakaeratensis NBRC 103193</name>
    <dbReference type="NCBI Taxonomy" id="1231623"/>
    <lineage>
        <taxon>Bacteria</taxon>
        <taxon>Pseudomonadati</taxon>
        <taxon>Pseudomonadota</taxon>
        <taxon>Alphaproteobacteria</taxon>
        <taxon>Acetobacterales</taxon>
        <taxon>Acetobacteraceae</taxon>
        <taxon>Tanticharoenia</taxon>
    </lineage>
</organism>
<dbReference type="STRING" id="1231623.Tasa_017_128"/>
<dbReference type="Proteomes" id="UP000032679">
    <property type="component" value="Unassembled WGS sequence"/>
</dbReference>
<keyword evidence="3" id="KW-1185">Reference proteome</keyword>
<dbReference type="AlphaFoldDB" id="A0A0D6MLH6"/>